<protein>
    <submittedName>
        <fullName evidence="1">Uncharacterized protein</fullName>
    </submittedName>
</protein>
<accession>A0AAE9EF14</accession>
<evidence type="ECO:0000313" key="1">
    <source>
        <dbReference type="EMBL" id="UMM20165.1"/>
    </source>
</evidence>
<evidence type="ECO:0000313" key="2">
    <source>
        <dbReference type="Proteomes" id="UP000829354"/>
    </source>
</evidence>
<dbReference type="Proteomes" id="UP000829354">
    <property type="component" value="Chromosome II"/>
</dbReference>
<organism evidence="1 2">
    <name type="scientific">Caenorhabditis briggsae</name>
    <dbReference type="NCBI Taxonomy" id="6238"/>
    <lineage>
        <taxon>Eukaryota</taxon>
        <taxon>Metazoa</taxon>
        <taxon>Ecdysozoa</taxon>
        <taxon>Nematoda</taxon>
        <taxon>Chromadorea</taxon>
        <taxon>Rhabditida</taxon>
        <taxon>Rhabditina</taxon>
        <taxon>Rhabditomorpha</taxon>
        <taxon>Rhabditoidea</taxon>
        <taxon>Rhabditidae</taxon>
        <taxon>Peloderinae</taxon>
        <taxon>Caenorhabditis</taxon>
    </lineage>
</organism>
<name>A0AAE9EF14_CAEBR</name>
<proteinExistence type="predicted"/>
<sequence length="106" mass="11951">MSTSPESMTELLGEMKTSLVEFLDSNSDRQGDTKKNLDVKDLLMILNILQDNGVKVIKNSNSSQREELRKLFAEGSVSDILHHPLVTFFSAWLKQPMASIMLPKKN</sequence>
<keyword evidence="2" id="KW-1185">Reference proteome</keyword>
<gene>
    <name evidence="1" type="ORF">L5515_015516</name>
</gene>
<dbReference type="AlphaFoldDB" id="A0AAE9EF14"/>
<reference evidence="1 2" key="1">
    <citation type="submission" date="2022-04" db="EMBL/GenBank/DDBJ databases">
        <title>Chromosome-level reference genomes for two strains of Caenorhabditis briggsae: an improved platform for comparative genomics.</title>
        <authorList>
            <person name="Stevens L."/>
            <person name="Andersen E."/>
        </authorList>
    </citation>
    <scope>NUCLEOTIDE SEQUENCE [LARGE SCALE GENOMIC DNA]</scope>
    <source>
        <strain evidence="1">VX34</strain>
        <tissue evidence="1">Whole-organism</tissue>
    </source>
</reference>
<dbReference type="EMBL" id="CP092621">
    <property type="protein sequence ID" value="UMM20165.1"/>
    <property type="molecule type" value="Genomic_DNA"/>
</dbReference>